<keyword evidence="3" id="KW-1185">Reference proteome</keyword>
<evidence type="ECO:0000313" key="3">
    <source>
        <dbReference type="Proteomes" id="UP000648801"/>
    </source>
</evidence>
<keyword evidence="1" id="KW-0472">Membrane</keyword>
<feature type="transmembrane region" description="Helical" evidence="1">
    <location>
        <begin position="224"/>
        <end position="244"/>
    </location>
</feature>
<accession>A0A916W6L7</accession>
<dbReference type="Proteomes" id="UP000648801">
    <property type="component" value="Unassembled WGS sequence"/>
</dbReference>
<organism evidence="2 3">
    <name type="scientific">Edaphobacter acidisoli</name>
    <dbReference type="NCBI Taxonomy" id="2040573"/>
    <lineage>
        <taxon>Bacteria</taxon>
        <taxon>Pseudomonadati</taxon>
        <taxon>Acidobacteriota</taxon>
        <taxon>Terriglobia</taxon>
        <taxon>Terriglobales</taxon>
        <taxon>Acidobacteriaceae</taxon>
        <taxon>Edaphobacter</taxon>
    </lineage>
</organism>
<name>A0A916W6L7_9BACT</name>
<keyword evidence="1" id="KW-0812">Transmembrane</keyword>
<reference evidence="2" key="2">
    <citation type="submission" date="2020-09" db="EMBL/GenBank/DDBJ databases">
        <authorList>
            <person name="Sun Q."/>
            <person name="Zhou Y."/>
        </authorList>
    </citation>
    <scope>NUCLEOTIDE SEQUENCE</scope>
    <source>
        <strain evidence="2">CGMCC 1.15447</strain>
    </source>
</reference>
<keyword evidence="1" id="KW-1133">Transmembrane helix</keyword>
<feature type="transmembrane region" description="Helical" evidence="1">
    <location>
        <begin position="185"/>
        <end position="203"/>
    </location>
</feature>
<evidence type="ECO:0000313" key="2">
    <source>
        <dbReference type="EMBL" id="GGA72427.1"/>
    </source>
</evidence>
<dbReference type="EMBL" id="BMJB01000001">
    <property type="protein sequence ID" value="GGA72427.1"/>
    <property type="molecule type" value="Genomic_DNA"/>
</dbReference>
<dbReference type="AlphaFoldDB" id="A0A916W6L7"/>
<feature type="transmembrane region" description="Helical" evidence="1">
    <location>
        <begin position="20"/>
        <end position="42"/>
    </location>
</feature>
<feature type="transmembrane region" description="Helical" evidence="1">
    <location>
        <begin position="161"/>
        <end position="179"/>
    </location>
</feature>
<reference evidence="2" key="1">
    <citation type="journal article" date="2014" name="Int. J. Syst. Evol. Microbiol.">
        <title>Complete genome sequence of Corynebacterium casei LMG S-19264T (=DSM 44701T), isolated from a smear-ripened cheese.</title>
        <authorList>
            <consortium name="US DOE Joint Genome Institute (JGI-PGF)"/>
            <person name="Walter F."/>
            <person name="Albersmeier A."/>
            <person name="Kalinowski J."/>
            <person name="Ruckert C."/>
        </authorList>
    </citation>
    <scope>NUCLEOTIDE SEQUENCE</scope>
    <source>
        <strain evidence="2">CGMCC 1.15447</strain>
    </source>
</reference>
<sequence>MMATEQIASPDSIDSAPQSATSFIVAFVGSIFQTCGIVWMACDTPTTGALHLPHLFSTAAHFLLVAAAAHVFAVWVNATMFSGLVDVSVPLLALTIWPSVVWSPLLILLIKENSVWTILIPPLIFVSATRSLIRWTATDEATTPNQSQIPTLFQIERTQSFLRSIGPAIIAALAFQSTIAELALTNYFSSGLQLAAGISILIWSYPAKLRPIRSRAVPTSFRSVVSRTGLVYLLLAIALIPYLAVPRLAIGANAFMHIKPKSTQSKNVKQVAAHSNSDDSYLGIILLSPKKPHPRVIPQPAPIRPSSAPRQSVTIPFDGAYWYFKPPYQRPRPGAIIAHGDPTKKTIRSTNALPLLMEAHQFLGLPIRTTSFSAIRLSIENADHIPGAIFVEIRLRNIGPKGITSQSLGAQVLPSSTRRITYASLISPPVEELLTFHIPRSTRLRQFNEITVAIEPAKERSLVGTRVAVQSFELLP</sequence>
<evidence type="ECO:0000256" key="1">
    <source>
        <dbReference type="SAM" id="Phobius"/>
    </source>
</evidence>
<feature type="transmembrane region" description="Helical" evidence="1">
    <location>
        <begin position="54"/>
        <end position="75"/>
    </location>
</feature>
<comment type="caution">
    <text evidence="2">The sequence shown here is derived from an EMBL/GenBank/DDBJ whole genome shotgun (WGS) entry which is preliminary data.</text>
</comment>
<protein>
    <submittedName>
        <fullName evidence="2">Uncharacterized protein</fullName>
    </submittedName>
</protein>
<feature type="transmembrane region" description="Helical" evidence="1">
    <location>
        <begin position="87"/>
        <end position="110"/>
    </location>
</feature>
<gene>
    <name evidence="2" type="ORF">GCM10011507_25070</name>
</gene>
<proteinExistence type="predicted"/>